<reference evidence="1 2" key="1">
    <citation type="journal article" date="2015" name="Genome Announc.">
        <title>Complete Genome Sequence of Methanosphaerula palustris E1-9CT, a Hydrogenotrophic Methanogen Isolated from a Minerotrophic Fen Peatland.</title>
        <authorList>
            <person name="Cadillo-Quiroz H."/>
            <person name="Browne P."/>
            <person name="Kyrpides N."/>
            <person name="Woyke T."/>
            <person name="Goodwin L."/>
            <person name="Detter C."/>
            <person name="Yavitt J.B."/>
            <person name="Zinder S.H."/>
        </authorList>
    </citation>
    <scope>NUCLEOTIDE SEQUENCE [LARGE SCALE GENOMIC DNA]</scope>
    <source>
        <strain evidence="2">ATCC BAA-1556 / DSM 19958 / E1-9c</strain>
    </source>
</reference>
<dbReference type="GeneID" id="7271979"/>
<dbReference type="KEGG" id="mpl:Mpal_0563"/>
<accession>B8GEW9</accession>
<protein>
    <submittedName>
        <fullName evidence="1">Uncharacterized protein</fullName>
    </submittedName>
</protein>
<sequence length="167" mass="17807" precursor="true">MKKSMMLMIGLVAAVLVVSPAAAFETTSLDISVGQSGGAVVTLGYHLTPIEMTAVYLHLIDPSTELAAALSPFSSRGVEVRSVSVDEAVISLDSYAETSPGGQGMQYITPKIDFERADSYLQNTWFVGFINPDISPSITTTRFPDGFIETATDQSVIPSYTHNVPAV</sequence>
<dbReference type="Proteomes" id="UP000002457">
    <property type="component" value="Chromosome"/>
</dbReference>
<dbReference type="eggNOG" id="arCOG06898">
    <property type="taxonomic scope" value="Archaea"/>
</dbReference>
<dbReference type="STRING" id="521011.Mpal_0563"/>
<proteinExistence type="predicted"/>
<dbReference type="OrthoDB" id="106510at2157"/>
<evidence type="ECO:0000313" key="2">
    <source>
        <dbReference type="Proteomes" id="UP000002457"/>
    </source>
</evidence>
<organism evidence="1 2">
    <name type="scientific">Methanosphaerula palustris (strain ATCC BAA-1556 / DSM 19958 / E1-9c)</name>
    <dbReference type="NCBI Taxonomy" id="521011"/>
    <lineage>
        <taxon>Archaea</taxon>
        <taxon>Methanobacteriati</taxon>
        <taxon>Methanobacteriota</taxon>
        <taxon>Stenosarchaea group</taxon>
        <taxon>Methanomicrobia</taxon>
        <taxon>Methanomicrobiales</taxon>
        <taxon>Methanoregulaceae</taxon>
        <taxon>Methanosphaerula</taxon>
    </lineage>
</organism>
<dbReference type="AlphaFoldDB" id="B8GEW9"/>
<dbReference type="RefSeq" id="WP_012617255.1">
    <property type="nucleotide sequence ID" value="NC_011832.1"/>
</dbReference>
<dbReference type="HOGENOM" id="CLU_1599021_0_0_2"/>
<name>B8GEW9_METPE</name>
<dbReference type="EMBL" id="CP001338">
    <property type="protein sequence ID" value="ACL15936.1"/>
    <property type="molecule type" value="Genomic_DNA"/>
</dbReference>
<evidence type="ECO:0000313" key="1">
    <source>
        <dbReference type="EMBL" id="ACL15936.1"/>
    </source>
</evidence>
<gene>
    <name evidence="1" type="ordered locus">Mpal_0563</name>
</gene>
<keyword evidence="2" id="KW-1185">Reference proteome</keyword>